<proteinExistence type="inferred from homology"/>
<evidence type="ECO:0000259" key="11">
    <source>
        <dbReference type="PROSITE" id="PS52029"/>
    </source>
</evidence>
<dbReference type="InterPro" id="IPR005490">
    <property type="entry name" value="LD_TPept_cat_dom"/>
</dbReference>
<comment type="similarity">
    <text evidence="2">Belongs to the YkuD family.</text>
</comment>
<dbReference type="InterPro" id="IPR050979">
    <property type="entry name" value="LD-transpeptidase"/>
</dbReference>
<feature type="domain" description="L,D-TPase catalytic" evidence="11">
    <location>
        <begin position="46"/>
        <end position="172"/>
    </location>
</feature>
<dbReference type="SUPFAM" id="SSF141523">
    <property type="entry name" value="L,D-transpeptidase catalytic domain-like"/>
    <property type="match status" value="1"/>
</dbReference>
<dbReference type="RefSeq" id="WP_116065382.1">
    <property type="nucleotide sequence ID" value="NZ_QRDZ01000046.1"/>
</dbReference>
<evidence type="ECO:0000256" key="1">
    <source>
        <dbReference type="ARBA" id="ARBA00004752"/>
    </source>
</evidence>
<evidence type="ECO:0000313" key="12">
    <source>
        <dbReference type="EMBL" id="RED54903.1"/>
    </source>
</evidence>
<dbReference type="Pfam" id="PF03734">
    <property type="entry name" value="YkuD"/>
    <property type="match status" value="1"/>
</dbReference>
<comment type="caution">
    <text evidence="12">The sequence shown here is derived from an EMBL/GenBank/DDBJ whole genome shotgun (WGS) entry which is preliminary data.</text>
</comment>
<keyword evidence="12" id="KW-0449">Lipoprotein</keyword>
<dbReference type="GO" id="GO:0005576">
    <property type="term" value="C:extracellular region"/>
    <property type="evidence" value="ECO:0007669"/>
    <property type="project" value="TreeGrafter"/>
</dbReference>
<comment type="pathway">
    <text evidence="1 9">Cell wall biogenesis; peptidoglycan biosynthesis.</text>
</comment>
<dbReference type="Proteomes" id="UP000256977">
    <property type="component" value="Unassembled WGS sequence"/>
</dbReference>
<keyword evidence="10" id="KW-0732">Signal</keyword>
<dbReference type="GO" id="GO:0018104">
    <property type="term" value="P:peptidoglycan-protein cross-linking"/>
    <property type="evidence" value="ECO:0007669"/>
    <property type="project" value="TreeGrafter"/>
</dbReference>
<dbReference type="GO" id="GO:0071972">
    <property type="term" value="F:peptidoglycan L,D-transpeptidase activity"/>
    <property type="evidence" value="ECO:0007669"/>
    <property type="project" value="TreeGrafter"/>
</dbReference>
<keyword evidence="5 9" id="KW-0133">Cell shape</keyword>
<evidence type="ECO:0000256" key="8">
    <source>
        <dbReference type="ARBA" id="ARBA00060592"/>
    </source>
</evidence>
<keyword evidence="13" id="KW-1185">Reference proteome</keyword>
<feature type="active site" description="Proton donor/acceptor" evidence="9">
    <location>
        <position position="132"/>
    </location>
</feature>
<feature type="signal peptide" evidence="10">
    <location>
        <begin position="1"/>
        <end position="29"/>
    </location>
</feature>
<dbReference type="CDD" id="cd16913">
    <property type="entry name" value="YkuD_like"/>
    <property type="match status" value="1"/>
</dbReference>
<evidence type="ECO:0000256" key="10">
    <source>
        <dbReference type="SAM" id="SignalP"/>
    </source>
</evidence>
<dbReference type="EMBL" id="QRDZ01000046">
    <property type="protein sequence ID" value="RED54903.1"/>
    <property type="molecule type" value="Genomic_DNA"/>
</dbReference>
<evidence type="ECO:0000256" key="6">
    <source>
        <dbReference type="ARBA" id="ARBA00022984"/>
    </source>
</evidence>
<dbReference type="PROSITE" id="PS52029">
    <property type="entry name" value="LD_TPASE"/>
    <property type="match status" value="1"/>
</dbReference>
<gene>
    <name evidence="12" type="ORF">DFP98_14648</name>
</gene>
<dbReference type="GO" id="GO:0008360">
    <property type="term" value="P:regulation of cell shape"/>
    <property type="evidence" value="ECO:0007669"/>
    <property type="project" value="UniProtKB-UniRule"/>
</dbReference>
<evidence type="ECO:0000256" key="4">
    <source>
        <dbReference type="ARBA" id="ARBA00022801"/>
    </source>
</evidence>
<keyword evidence="4" id="KW-0378">Hydrolase</keyword>
<reference evidence="12 13" key="1">
    <citation type="submission" date="2018-07" db="EMBL/GenBank/DDBJ databases">
        <title>Genomic Encyclopedia of Type Strains, Phase III (KMG-III): the genomes of soil and plant-associated and newly described type strains.</title>
        <authorList>
            <person name="Whitman W."/>
        </authorList>
    </citation>
    <scope>NUCLEOTIDE SEQUENCE [LARGE SCALE GENOMIC DNA]</scope>
    <source>
        <strain evidence="12 13">CECT 7287</strain>
    </source>
</reference>
<dbReference type="GO" id="GO:0016740">
    <property type="term" value="F:transferase activity"/>
    <property type="evidence" value="ECO:0007669"/>
    <property type="project" value="UniProtKB-KW"/>
</dbReference>
<name>A0A3D9HZK0_9BACL</name>
<dbReference type="GO" id="GO:0071555">
    <property type="term" value="P:cell wall organization"/>
    <property type="evidence" value="ECO:0007669"/>
    <property type="project" value="UniProtKB-UniRule"/>
</dbReference>
<evidence type="ECO:0000256" key="5">
    <source>
        <dbReference type="ARBA" id="ARBA00022960"/>
    </source>
</evidence>
<keyword evidence="6 9" id="KW-0573">Peptidoglycan synthesis</keyword>
<keyword evidence="3" id="KW-0808">Transferase</keyword>
<dbReference type="Gene3D" id="2.40.440.10">
    <property type="entry name" value="L,D-transpeptidase catalytic domain-like"/>
    <property type="match status" value="1"/>
</dbReference>
<dbReference type="AlphaFoldDB" id="A0A3D9HZK0"/>
<dbReference type="OrthoDB" id="9787225at2"/>
<accession>A0A3D9HZK0</accession>
<dbReference type="InterPro" id="IPR038063">
    <property type="entry name" value="Transpep_catalytic_dom"/>
</dbReference>
<protein>
    <submittedName>
        <fullName evidence="12">Lipoprotein-anchoring transpeptidase ErfK/SrfK</fullName>
    </submittedName>
</protein>
<evidence type="ECO:0000256" key="2">
    <source>
        <dbReference type="ARBA" id="ARBA00005992"/>
    </source>
</evidence>
<dbReference type="PANTHER" id="PTHR30582">
    <property type="entry name" value="L,D-TRANSPEPTIDASE"/>
    <property type="match status" value="1"/>
</dbReference>
<feature type="chain" id="PRO_5017812436" evidence="10">
    <location>
        <begin position="30"/>
        <end position="176"/>
    </location>
</feature>
<dbReference type="PANTHER" id="PTHR30582:SF4">
    <property type="entry name" value="L,D-TRANSPEPTIDASE YQJB-RELATED"/>
    <property type="match status" value="1"/>
</dbReference>
<feature type="active site" description="Nucleophile" evidence="9">
    <location>
        <position position="148"/>
    </location>
</feature>
<sequence length="176" mass="19973">MKSALWRRVLLLLSVLLLVPAVASVQAQAAQSQSVQLAKKYTEYEQFIMIDKSTNKLYFFEQGKLIKSFSVATGKKPSYTPEGLFTIREKIKNRPYYKEKIKGGDPKNPLGDRWLGLKVTINGKTSYAYGIHGNNNEKSIGKYVSAGCIRMHNKEVRWLYDQVKTSTPVLIVKELP</sequence>
<evidence type="ECO:0000256" key="3">
    <source>
        <dbReference type="ARBA" id="ARBA00022679"/>
    </source>
</evidence>
<organism evidence="12 13">
    <name type="scientific">Cohnella phaseoli</name>
    <dbReference type="NCBI Taxonomy" id="456490"/>
    <lineage>
        <taxon>Bacteria</taxon>
        <taxon>Bacillati</taxon>
        <taxon>Bacillota</taxon>
        <taxon>Bacilli</taxon>
        <taxon>Bacillales</taxon>
        <taxon>Paenibacillaceae</taxon>
        <taxon>Cohnella</taxon>
    </lineage>
</organism>
<evidence type="ECO:0000313" key="13">
    <source>
        <dbReference type="Proteomes" id="UP000256977"/>
    </source>
</evidence>
<dbReference type="FunFam" id="2.40.440.10:FF:000003">
    <property type="entry name" value="L,D-transpeptidase YciB"/>
    <property type="match status" value="1"/>
</dbReference>
<evidence type="ECO:0000256" key="7">
    <source>
        <dbReference type="ARBA" id="ARBA00023316"/>
    </source>
</evidence>
<evidence type="ECO:0000256" key="9">
    <source>
        <dbReference type="PROSITE-ProRule" id="PRU01373"/>
    </source>
</evidence>
<keyword evidence="7 9" id="KW-0961">Cell wall biogenesis/degradation</keyword>
<comment type="pathway">
    <text evidence="8">Glycan biosynthesis.</text>
</comment>
<dbReference type="UniPathway" id="UPA00219"/>